<protein>
    <submittedName>
        <fullName evidence="2">Uncharacterized protein</fullName>
    </submittedName>
</protein>
<proteinExistence type="predicted"/>
<reference evidence="2" key="1">
    <citation type="submission" date="2016-04" db="EMBL/GenBank/DDBJ databases">
        <authorList>
            <person name="Nguyen H.D."/>
            <person name="Samba Siva P."/>
            <person name="Cullis J."/>
            <person name="Levesque C.A."/>
            <person name="Hambleton S."/>
        </authorList>
    </citation>
    <scope>NUCLEOTIDE SEQUENCE</scope>
    <source>
        <strain evidence="2">DAOMC 236422</strain>
    </source>
</reference>
<evidence type="ECO:0000313" key="2">
    <source>
        <dbReference type="EMBL" id="KAE8263064.1"/>
    </source>
</evidence>
<organism evidence="2 3">
    <name type="scientific">Tilletia walkeri</name>
    <dbReference type="NCBI Taxonomy" id="117179"/>
    <lineage>
        <taxon>Eukaryota</taxon>
        <taxon>Fungi</taxon>
        <taxon>Dikarya</taxon>
        <taxon>Basidiomycota</taxon>
        <taxon>Ustilaginomycotina</taxon>
        <taxon>Exobasidiomycetes</taxon>
        <taxon>Tilletiales</taxon>
        <taxon>Tilletiaceae</taxon>
        <taxon>Tilletia</taxon>
    </lineage>
</organism>
<dbReference type="Proteomes" id="UP000078113">
    <property type="component" value="Unassembled WGS sequence"/>
</dbReference>
<dbReference type="EMBL" id="LWDG02000705">
    <property type="protein sequence ID" value="KAE8263064.1"/>
    <property type="molecule type" value="Genomic_DNA"/>
</dbReference>
<accession>A0A8X7N247</accession>
<keyword evidence="3" id="KW-1185">Reference proteome</keyword>
<dbReference type="AlphaFoldDB" id="A0A8X7N247"/>
<gene>
    <name evidence="2" type="ORF">A4X09_0g7328</name>
</gene>
<sequence length="583" mass="68074">MAILLNFDLDQVAIGYTGDEVWMLPRASRALVTGFTTFTMDLIHGSFLAPRKASQDRRIFKYGKRGYGLRFLPSYIATLRTVSLDEKTTTERNVPEESLPRDELHVTLREERARVSWWLAQRNQIFKMPFEKRYIQMVDVDCRTANSGELAERSSLSCWQLFVRHVALWELAQLGYFNLSDEEESWVEDAYSDDPLSYQDGPDFRWDENFTLASLETAVKQANDRDVDQLEESLRALEILPSLWRNYRMPPDEYKALIKSNTEKFLNERLPLKRSILASSLREAFKEPLVTMLHLPKNLRTHVEVQLKGSFTRFADVTKDGAPSHQPVPEWVTPEQAVTIRSDSEAVLSYWIHGPDPKRSQVTESGHTLDFDAATVIAPHWQLVSRKTDEVNEILHAFRRANRDLNVEVHLRNRSARRQVSRRLVRPTERSERDAFTRWVYTRTPEFTGWYGETEEWTMLQVPRWYVFHRFELTPEGVRAHDDDSFDYESIIEMFDEDDGDGWVNEDGEEDGDDDEWVDEDDEDSAGQARALKEPPKTAEEWLARTFKDSNYSWKAWHRQEIPPVELLPALAQGTRSWNKEDD</sequence>
<name>A0A8X7N247_9BASI</name>
<comment type="caution">
    <text evidence="2">The sequence shown here is derived from an EMBL/GenBank/DDBJ whole genome shotgun (WGS) entry which is preliminary data.</text>
</comment>
<feature type="compositionally biased region" description="Acidic residues" evidence="1">
    <location>
        <begin position="498"/>
        <end position="525"/>
    </location>
</feature>
<evidence type="ECO:0000313" key="3">
    <source>
        <dbReference type="Proteomes" id="UP000078113"/>
    </source>
</evidence>
<feature type="region of interest" description="Disordered" evidence="1">
    <location>
        <begin position="498"/>
        <end position="538"/>
    </location>
</feature>
<evidence type="ECO:0000256" key="1">
    <source>
        <dbReference type="SAM" id="MobiDB-lite"/>
    </source>
</evidence>
<reference evidence="2" key="2">
    <citation type="journal article" date="2019" name="IMA Fungus">
        <title>Genome sequencing and comparison of five Tilletia species to identify candidate genes for the detection of regulated species infecting wheat.</title>
        <authorList>
            <person name="Nguyen H.D.T."/>
            <person name="Sultana T."/>
            <person name="Kesanakurti P."/>
            <person name="Hambleton S."/>
        </authorList>
    </citation>
    <scope>NUCLEOTIDE SEQUENCE</scope>
    <source>
        <strain evidence="2">DAOMC 236422</strain>
    </source>
</reference>